<evidence type="ECO:0000313" key="1">
    <source>
        <dbReference type="EMBL" id="ATQ79247.1"/>
    </source>
</evidence>
<sequence length="192" mass="19282">MDQYEDYKNFARPVEHSVYADAMNTDTPEAYDKAAGDAQASVSSQLGMARERMARTPGLDPSSAAAQAASTSMELKGAAMGAAAANKARDGIKDKAFARKLDAVGIGKGLVSNASSGLASAAATASNIAGQQSAQAGQTAAGVGNMVSGIANGLSKVNWGGTGTSDYSKWESNNAGTMQSTGLSSSELAGAF</sequence>
<protein>
    <submittedName>
        <fullName evidence="1">Uncharacterized protein</fullName>
    </submittedName>
</protein>
<organism evidence="1 2">
    <name type="scientific">Massilia violaceinigra</name>
    <dbReference type="NCBI Taxonomy" id="2045208"/>
    <lineage>
        <taxon>Bacteria</taxon>
        <taxon>Pseudomonadati</taxon>
        <taxon>Pseudomonadota</taxon>
        <taxon>Betaproteobacteria</taxon>
        <taxon>Burkholderiales</taxon>
        <taxon>Oxalobacteraceae</taxon>
        <taxon>Telluria group</taxon>
        <taxon>Massilia</taxon>
    </lineage>
</organism>
<dbReference type="Proteomes" id="UP000229897">
    <property type="component" value="Plasmid unnamed"/>
</dbReference>
<dbReference type="RefSeq" id="WP_099883078.1">
    <property type="nucleotide sequence ID" value="NZ_CP024609.1"/>
</dbReference>
<keyword evidence="1" id="KW-0614">Plasmid</keyword>
<dbReference type="OrthoDB" id="9998641at2"/>
<dbReference type="KEGG" id="mass:CR152_32240"/>
<name>A0A2D2DWA8_9BURK</name>
<proteinExistence type="predicted"/>
<accession>A0A2D2DWA8</accession>
<gene>
    <name evidence="1" type="ORF">CR152_32240</name>
</gene>
<evidence type="ECO:0000313" key="2">
    <source>
        <dbReference type="Proteomes" id="UP000229897"/>
    </source>
</evidence>
<reference evidence="1" key="1">
    <citation type="submission" date="2017-10" db="EMBL/GenBank/DDBJ databases">
        <title>Massilia psychrophilum sp. nov., a novel purple-pigmented bacterium isolated from Tianshan glacier, Xinjiang Municipality, China.</title>
        <authorList>
            <person name="Wang H."/>
        </authorList>
    </citation>
    <scope>NUCLEOTIDE SEQUENCE [LARGE SCALE GENOMIC DNA]</scope>
    <source>
        <strain evidence="1">B2</strain>
        <plasmid evidence="1">unnamed</plasmid>
    </source>
</reference>
<dbReference type="AlphaFoldDB" id="A0A2D2DWA8"/>
<geneLocation type="plasmid" evidence="1 2">
    <name>unnamed</name>
</geneLocation>
<dbReference type="EMBL" id="CP024609">
    <property type="protein sequence ID" value="ATQ79247.1"/>
    <property type="molecule type" value="Genomic_DNA"/>
</dbReference>
<keyword evidence="2" id="KW-1185">Reference proteome</keyword>